<keyword evidence="2" id="KW-1185">Reference proteome</keyword>
<evidence type="ECO:0000313" key="1">
    <source>
        <dbReference type="EMBL" id="KAJ5727177.1"/>
    </source>
</evidence>
<reference evidence="1" key="2">
    <citation type="submission" date="2023-01" db="EMBL/GenBank/DDBJ databases">
        <authorList>
            <person name="Petersen C."/>
        </authorList>
    </citation>
    <scope>NUCLEOTIDE SEQUENCE</scope>
    <source>
        <strain evidence="1">IBT 17514</strain>
    </source>
</reference>
<sequence>MQPRYDFQLQCSQSLSNPSDSDSEASESTYLYGEEEAYGANWQRWQTDVQDTSCPVQQVRITVRMLQVIYDWATVDTPKLSRPPAEIEDVVRAYKLSGKKKYKMVVIQKSDRYFLTNDYFLLTGPGVIFSLNCHREDGPHWSEIVSAAYRHYETAGVDLRYVFRVNVVNPITTLLISRLYRENGLAWPDTELVHWDYDTPEYRAILSTPNGRGVAALVIGGLGERGTKYISEIITWASSDGRQFHMLFVISHWKC</sequence>
<dbReference type="EMBL" id="JAQJAN010000006">
    <property type="protein sequence ID" value="KAJ5727177.1"/>
    <property type="molecule type" value="Genomic_DNA"/>
</dbReference>
<organism evidence="1 2">
    <name type="scientific">Penicillium malachiteum</name>
    <dbReference type="NCBI Taxonomy" id="1324776"/>
    <lineage>
        <taxon>Eukaryota</taxon>
        <taxon>Fungi</taxon>
        <taxon>Dikarya</taxon>
        <taxon>Ascomycota</taxon>
        <taxon>Pezizomycotina</taxon>
        <taxon>Eurotiomycetes</taxon>
        <taxon>Eurotiomycetidae</taxon>
        <taxon>Eurotiales</taxon>
        <taxon>Aspergillaceae</taxon>
        <taxon>Penicillium</taxon>
    </lineage>
</organism>
<dbReference type="AlphaFoldDB" id="A0AAD6HM66"/>
<name>A0AAD6HM66_9EURO</name>
<reference evidence="1" key="1">
    <citation type="journal article" date="2023" name="IMA Fungus">
        <title>Comparative genomic study of the Penicillium genus elucidates a diverse pangenome and 15 lateral gene transfer events.</title>
        <authorList>
            <person name="Petersen C."/>
            <person name="Sorensen T."/>
            <person name="Nielsen M.R."/>
            <person name="Sondergaard T.E."/>
            <person name="Sorensen J.L."/>
            <person name="Fitzpatrick D.A."/>
            <person name="Frisvad J.C."/>
            <person name="Nielsen K.L."/>
        </authorList>
    </citation>
    <scope>NUCLEOTIDE SEQUENCE</scope>
    <source>
        <strain evidence="1">IBT 17514</strain>
    </source>
</reference>
<comment type="caution">
    <text evidence="1">The sequence shown here is derived from an EMBL/GenBank/DDBJ whole genome shotgun (WGS) entry which is preliminary data.</text>
</comment>
<evidence type="ECO:0000313" key="2">
    <source>
        <dbReference type="Proteomes" id="UP001215712"/>
    </source>
</evidence>
<protein>
    <submittedName>
        <fullName evidence="1">Uncharacterized protein</fullName>
    </submittedName>
</protein>
<accession>A0AAD6HM66</accession>
<proteinExistence type="predicted"/>
<gene>
    <name evidence="1" type="ORF">N7493_004997</name>
</gene>
<dbReference type="Proteomes" id="UP001215712">
    <property type="component" value="Unassembled WGS sequence"/>
</dbReference>